<dbReference type="AlphaFoldDB" id="A0A1V3WYN8"/>
<gene>
    <name evidence="2" type="ORF">BZL30_5996</name>
</gene>
<proteinExistence type="predicted"/>
<accession>A0A1V3WYN8</accession>
<name>A0A1V3WYN8_MYCKA</name>
<sequence>MPGKQRRHRRRDFIGTRADTAIVGVAAAAFAERSTEPIRTTSAAAAANTSGLANTNDITSIPFVRAPLATEPVLHRSPSPDSGRSALGRKADSGVEIFSPYWGRTAQPRLPARDSTRRRRSSKHIVALHCSRHVPVRTRRRNQHRTRRRSNEGPVADCPIFTMNCGDTARRR</sequence>
<feature type="compositionally biased region" description="Basic residues" evidence="1">
    <location>
        <begin position="137"/>
        <end position="148"/>
    </location>
</feature>
<evidence type="ECO:0000313" key="3">
    <source>
        <dbReference type="Proteomes" id="UP000189229"/>
    </source>
</evidence>
<feature type="region of interest" description="Disordered" evidence="1">
    <location>
        <begin position="137"/>
        <end position="156"/>
    </location>
</feature>
<reference evidence="2 3" key="1">
    <citation type="submission" date="2017-02" db="EMBL/GenBank/DDBJ databases">
        <title>Complete genome sequences of Mycobacterium kansasii strains isolated from rhesus macaques.</title>
        <authorList>
            <person name="Panda A."/>
            <person name="Nagaraj S."/>
            <person name="Zhao X."/>
            <person name="Tettelin H."/>
            <person name="Detolla L.J."/>
        </authorList>
    </citation>
    <scope>NUCLEOTIDE SEQUENCE [LARGE SCALE GENOMIC DNA]</scope>
    <source>
        <strain evidence="2 3">11-3813</strain>
    </source>
</reference>
<protein>
    <submittedName>
        <fullName evidence="2">Uncharacterized protein</fullName>
    </submittedName>
</protein>
<evidence type="ECO:0000313" key="2">
    <source>
        <dbReference type="EMBL" id="OOK72065.1"/>
    </source>
</evidence>
<dbReference type="EMBL" id="MVBM01000005">
    <property type="protein sequence ID" value="OOK72065.1"/>
    <property type="molecule type" value="Genomic_DNA"/>
</dbReference>
<feature type="region of interest" description="Disordered" evidence="1">
    <location>
        <begin position="70"/>
        <end position="91"/>
    </location>
</feature>
<comment type="caution">
    <text evidence="2">The sequence shown here is derived from an EMBL/GenBank/DDBJ whole genome shotgun (WGS) entry which is preliminary data.</text>
</comment>
<evidence type="ECO:0000256" key="1">
    <source>
        <dbReference type="SAM" id="MobiDB-lite"/>
    </source>
</evidence>
<organism evidence="2 3">
    <name type="scientific">Mycobacterium kansasii</name>
    <dbReference type="NCBI Taxonomy" id="1768"/>
    <lineage>
        <taxon>Bacteria</taxon>
        <taxon>Bacillati</taxon>
        <taxon>Actinomycetota</taxon>
        <taxon>Actinomycetes</taxon>
        <taxon>Mycobacteriales</taxon>
        <taxon>Mycobacteriaceae</taxon>
        <taxon>Mycobacterium</taxon>
    </lineage>
</organism>
<dbReference type="Proteomes" id="UP000189229">
    <property type="component" value="Unassembled WGS sequence"/>
</dbReference>